<dbReference type="InterPro" id="IPR043502">
    <property type="entry name" value="DNA/RNA_pol_sf"/>
</dbReference>
<dbReference type="OrthoDB" id="1919845at2759"/>
<evidence type="ECO:0000313" key="2">
    <source>
        <dbReference type="EMBL" id="KAI0519536.1"/>
    </source>
</evidence>
<dbReference type="PANTHER" id="PTHR11439">
    <property type="entry name" value="GAG-POL-RELATED RETROTRANSPOSON"/>
    <property type="match status" value="1"/>
</dbReference>
<dbReference type="Proteomes" id="UP000829196">
    <property type="component" value="Unassembled WGS sequence"/>
</dbReference>
<keyword evidence="3" id="KW-1185">Reference proteome</keyword>
<dbReference type="CDD" id="cd09272">
    <property type="entry name" value="RNase_HI_RT_Ty1"/>
    <property type="match status" value="1"/>
</dbReference>
<dbReference type="InterPro" id="IPR013103">
    <property type="entry name" value="RVT_2"/>
</dbReference>
<accession>A0A8T3BTX4</accession>
<dbReference type="EMBL" id="JAGYWB010000006">
    <property type="protein sequence ID" value="KAI0519536.1"/>
    <property type="molecule type" value="Genomic_DNA"/>
</dbReference>
<evidence type="ECO:0000313" key="3">
    <source>
        <dbReference type="Proteomes" id="UP000829196"/>
    </source>
</evidence>
<organism evidence="2 3">
    <name type="scientific">Dendrobium nobile</name>
    <name type="common">Orchid</name>
    <dbReference type="NCBI Taxonomy" id="94219"/>
    <lineage>
        <taxon>Eukaryota</taxon>
        <taxon>Viridiplantae</taxon>
        <taxon>Streptophyta</taxon>
        <taxon>Embryophyta</taxon>
        <taxon>Tracheophyta</taxon>
        <taxon>Spermatophyta</taxon>
        <taxon>Magnoliopsida</taxon>
        <taxon>Liliopsida</taxon>
        <taxon>Asparagales</taxon>
        <taxon>Orchidaceae</taxon>
        <taxon>Epidendroideae</taxon>
        <taxon>Malaxideae</taxon>
        <taxon>Dendrobiinae</taxon>
        <taxon>Dendrobium</taxon>
    </lineage>
</organism>
<dbReference type="SUPFAM" id="SSF56672">
    <property type="entry name" value="DNA/RNA polymerases"/>
    <property type="match status" value="1"/>
</dbReference>
<dbReference type="PANTHER" id="PTHR11439:SF524">
    <property type="entry name" value="RNA-DIRECTED DNA POLYMERASE, PROTEIN KINASE RLK-PELLE-DLSV FAMILY"/>
    <property type="match status" value="1"/>
</dbReference>
<protein>
    <recommendedName>
        <fullName evidence="1">Reverse transcriptase Ty1/copia-type domain-containing protein</fullName>
    </recommendedName>
</protein>
<reference evidence="2" key="1">
    <citation type="journal article" date="2022" name="Front. Genet.">
        <title>Chromosome-Scale Assembly of the Dendrobium nobile Genome Provides Insights Into the Molecular Mechanism of the Biosynthesis of the Medicinal Active Ingredient of Dendrobium.</title>
        <authorList>
            <person name="Xu Q."/>
            <person name="Niu S.-C."/>
            <person name="Li K.-L."/>
            <person name="Zheng P.-J."/>
            <person name="Zhang X.-J."/>
            <person name="Jia Y."/>
            <person name="Liu Y."/>
            <person name="Niu Y.-X."/>
            <person name="Yu L.-H."/>
            <person name="Chen D.-F."/>
            <person name="Zhang G.-Q."/>
        </authorList>
    </citation>
    <scope>NUCLEOTIDE SEQUENCE</scope>
    <source>
        <tissue evidence="2">Leaf</tissue>
    </source>
</reference>
<sequence length="392" mass="44582">MKQLPGFVDKQFPNHICLLKKAIYGLKQAPREWFSTFSSYLIQYGFHSSSTDPSLQLFHHNSVQLYILVYVDDILLTGNSSEIDKLLYALHSRFSMRNLGPVSQFLGLQITPTTTGLHLAQSTYASSILHKASMVDCKPVGTPLPNKFLHDVKSDALYKRPEHYHRLTGALQYLTITRPDLLYAVNFLCQHMHLPLQSNYNMLKRVLRYVKGTLSLGLPIQPSSLQLTGYADSEWAADHLDRRSITGYCSFLGHNLISWIVKKQSSVARSSTEAEYRALSTAACDLIWLRRLLAEFQLLQSEPTKLYCDNVSALTLATNPVFHAQTKHIEIDAHFIHDCIRTKQLSVHHICSQDQPADLFTKSLSSTRHLQLRHKITIQPSIVILRKADKDK</sequence>
<proteinExistence type="predicted"/>
<gene>
    <name evidence="2" type="ORF">KFK09_006985</name>
</gene>
<evidence type="ECO:0000259" key="1">
    <source>
        <dbReference type="Pfam" id="PF07727"/>
    </source>
</evidence>
<dbReference type="AlphaFoldDB" id="A0A8T3BTX4"/>
<dbReference type="Pfam" id="PF07727">
    <property type="entry name" value="RVT_2"/>
    <property type="match status" value="1"/>
</dbReference>
<comment type="caution">
    <text evidence="2">The sequence shown here is derived from an EMBL/GenBank/DDBJ whole genome shotgun (WGS) entry which is preliminary data.</text>
</comment>
<feature type="domain" description="Reverse transcriptase Ty1/copia-type" evidence="1">
    <location>
        <begin position="1"/>
        <end position="144"/>
    </location>
</feature>
<name>A0A8T3BTX4_DENNO</name>